<dbReference type="PANTHER" id="PTHR30483">
    <property type="entry name" value="LEUCINE-SPECIFIC-BINDING PROTEIN"/>
    <property type="match status" value="1"/>
</dbReference>
<keyword evidence="4" id="KW-1185">Reference proteome</keyword>
<dbReference type="InterPro" id="IPR028082">
    <property type="entry name" value="Peripla_BP_I"/>
</dbReference>
<protein>
    <submittedName>
        <fullName evidence="3">Extracellular ligand-binding receptor</fullName>
    </submittedName>
</protein>
<dbReference type="InterPro" id="IPR028081">
    <property type="entry name" value="Leu-bd"/>
</dbReference>
<dbReference type="SUPFAM" id="SSF53822">
    <property type="entry name" value="Periplasmic binding protein-like I"/>
    <property type="match status" value="1"/>
</dbReference>
<keyword evidence="3" id="KW-0675">Receptor</keyword>
<gene>
    <name evidence="3" type="ordered locus">Arcpr_0202</name>
</gene>
<dbReference type="InterPro" id="IPR051010">
    <property type="entry name" value="BCAA_transport"/>
</dbReference>
<evidence type="ECO:0000259" key="2">
    <source>
        <dbReference type="Pfam" id="PF13458"/>
    </source>
</evidence>
<name>D2RG48_ARCPA</name>
<dbReference type="STRING" id="572546.Arcpr_0202"/>
<organism evidence="3 4">
    <name type="scientific">Archaeoglobus profundus (strain DSM 5631 / JCM 9629 / NBRC 100127 / Av18)</name>
    <dbReference type="NCBI Taxonomy" id="572546"/>
    <lineage>
        <taxon>Archaea</taxon>
        <taxon>Methanobacteriati</taxon>
        <taxon>Methanobacteriota</taxon>
        <taxon>Archaeoglobi</taxon>
        <taxon>Archaeoglobales</taxon>
        <taxon>Archaeoglobaceae</taxon>
        <taxon>Archaeoglobus</taxon>
    </lineage>
</organism>
<keyword evidence="1" id="KW-0732">Signal</keyword>
<evidence type="ECO:0000256" key="1">
    <source>
        <dbReference type="ARBA" id="ARBA00022729"/>
    </source>
</evidence>
<evidence type="ECO:0000313" key="3">
    <source>
        <dbReference type="EMBL" id="ADB57273.1"/>
    </source>
</evidence>
<dbReference type="RefSeq" id="WP_012939609.1">
    <property type="nucleotide sequence ID" value="NC_013741.1"/>
</dbReference>
<dbReference type="Proteomes" id="UP000001901">
    <property type="component" value="Chromosome"/>
</dbReference>
<dbReference type="CDD" id="cd06345">
    <property type="entry name" value="PBP1_ABC_ligand_binding-like"/>
    <property type="match status" value="1"/>
</dbReference>
<dbReference type="KEGG" id="apo:Arcpr_0202"/>
<dbReference type="PaxDb" id="572546-Arcpr_0202"/>
<proteinExistence type="predicted"/>
<sequence length="412" mass="45954">MRKLLTAIVLVCALMMLGCSQKTPSETPAETTAEAEVIKIGVIGPMETKFGKAMVNGAQLAVDEINAQGGIDGKRLVIVQADGKLKPDVTGKELRRLAYDENVNVIIGGFSSGIVIANMDTIAEIKKVWIVECASPTVTKKIAEDYDSYKYIFRLEANSSTDVPFLLEGMNYVREKIPMKRVAIVRDQAKWVEDVDQQLKNALIENGYEVVDDIAIPPQKTDFDDVFTRVKNERADVIVAMIAHGNAVNFIKQWKDSVNIPVIGLILPAIDPNFWNETNGKCDKLLVLAPSSQVPIPINENMKNFLKNYKSKYGHLPEAYTAYESYEAVYVFKKAYEMAKANGEDPNDSDILVKYLEKINAQNPLQGVRGKIAFTKYHDIIVAKGYIVNLIIQWQNGKMVAIYPIKTGELVW</sequence>
<dbReference type="AlphaFoldDB" id="D2RG48"/>
<reference evidence="3 4" key="1">
    <citation type="journal article" date="2010" name="Stand. Genomic Sci.">
        <title>Complete genome sequence of Archaeoglobus profundus type strain (AV18).</title>
        <authorList>
            <person name="von Jan M."/>
            <person name="Lapidus A."/>
            <person name="Del Rio T.G."/>
            <person name="Copeland A."/>
            <person name="Tice H."/>
            <person name="Cheng J.F."/>
            <person name="Lucas S."/>
            <person name="Chen F."/>
            <person name="Nolan M."/>
            <person name="Goodwin L."/>
            <person name="Han C."/>
            <person name="Pitluck S."/>
            <person name="Liolios K."/>
            <person name="Ivanova N."/>
            <person name="Mavromatis K."/>
            <person name="Ovchinnikova G."/>
            <person name="Chertkov O."/>
            <person name="Pati A."/>
            <person name="Chen A."/>
            <person name="Palaniappan K."/>
            <person name="Land M."/>
            <person name="Hauser L."/>
            <person name="Chang Y.J."/>
            <person name="Jeffries C.D."/>
            <person name="Saunders E."/>
            <person name="Brettin T."/>
            <person name="Detter J.C."/>
            <person name="Chain P."/>
            <person name="Eichinger K."/>
            <person name="Huber H."/>
            <person name="Spring S."/>
            <person name="Rohde M."/>
            <person name="Goker M."/>
            <person name="Wirth R."/>
            <person name="Woyke T."/>
            <person name="Bristow J."/>
            <person name="Eisen J.A."/>
            <person name="Markowitz V."/>
            <person name="Hugenholtz P."/>
            <person name="Kyrpides N.C."/>
            <person name="Klenk H.P."/>
        </authorList>
    </citation>
    <scope>NUCLEOTIDE SEQUENCE [LARGE SCALE GENOMIC DNA]</scope>
    <source>
        <strain evidence="4">DSM 5631 / JCM 9629 / NBRC 100127 / Av18</strain>
    </source>
</reference>
<dbReference type="PROSITE" id="PS51257">
    <property type="entry name" value="PROKAR_LIPOPROTEIN"/>
    <property type="match status" value="1"/>
</dbReference>
<dbReference type="OrthoDB" id="200499at2157"/>
<dbReference type="GeneID" id="8738852"/>
<dbReference type="eggNOG" id="arCOG01020">
    <property type="taxonomic scope" value="Archaea"/>
</dbReference>
<dbReference type="EMBL" id="CP001857">
    <property type="protein sequence ID" value="ADB57273.1"/>
    <property type="molecule type" value="Genomic_DNA"/>
</dbReference>
<accession>D2RG48</accession>
<dbReference type="HOGENOM" id="CLU_027128_4_2_2"/>
<feature type="domain" description="Leucine-binding protein" evidence="2">
    <location>
        <begin position="38"/>
        <end position="389"/>
    </location>
</feature>
<evidence type="ECO:0000313" key="4">
    <source>
        <dbReference type="Proteomes" id="UP000001901"/>
    </source>
</evidence>
<dbReference type="PANTHER" id="PTHR30483:SF6">
    <property type="entry name" value="PERIPLASMIC BINDING PROTEIN OF ABC TRANSPORTER FOR NATURAL AMINO ACIDS"/>
    <property type="match status" value="1"/>
</dbReference>
<dbReference type="Gene3D" id="3.40.50.2300">
    <property type="match status" value="2"/>
</dbReference>
<dbReference type="Pfam" id="PF13458">
    <property type="entry name" value="Peripla_BP_6"/>
    <property type="match status" value="1"/>
</dbReference>